<dbReference type="NCBIfam" id="TIGR01557">
    <property type="entry name" value="myb_SHAQKYF"/>
    <property type="match status" value="1"/>
</dbReference>
<sequence>MLSSLWCFIKPSLGLTFCFNSQASEMYQHHQHQGENMNPSSRMGIHNERHLFLQGGHGDSGLILSTDAKPRLKWTPDLHERFIEAVEQLGGADKATPKTVLKLMGIPGLTLYHLKSHLQKYRLSKNVNAQTNNGCTKITMNIGAVTMADERIYEVNSSPMNNSSIGPQANKGIQIGEALQLQIEVQRRLHQQLEVQRHLQLRIEAQGKYLQSVLEKAQETLHGQNLGTGGLEAAKVQLSEFVSKVSNHCLNSEFSDLEQVQGLYHQSMQLNTVNDCSMDSCLTSCEGSLKDQEMHNNNGMCLRSYNTTQKDALMQQTEPKSSENKMMGNKFFAERNCSDLSMSVGLGGSFSEGKLQGRNEEHSFIDEGNKRVDSVNRLPYFATKLDLNVDQQHNLPIPSSTCKLFDLNGVSWS</sequence>
<evidence type="ECO:0000256" key="4">
    <source>
        <dbReference type="ARBA" id="ARBA00023054"/>
    </source>
</evidence>
<accession>A0ABR2ES90</accession>
<feature type="domain" description="HTH myb-type" evidence="7">
    <location>
        <begin position="66"/>
        <end position="126"/>
    </location>
</feature>
<dbReference type="PANTHER" id="PTHR31499:SF2">
    <property type="entry name" value="MYB-RELATED PROTEIN 2"/>
    <property type="match status" value="1"/>
</dbReference>
<dbReference type="Proteomes" id="UP001472677">
    <property type="component" value="Unassembled WGS sequence"/>
</dbReference>
<keyword evidence="4" id="KW-0175">Coiled coil</keyword>
<evidence type="ECO:0000313" key="8">
    <source>
        <dbReference type="EMBL" id="KAK8564894.1"/>
    </source>
</evidence>
<dbReference type="InterPro" id="IPR001005">
    <property type="entry name" value="SANT/Myb"/>
</dbReference>
<keyword evidence="9" id="KW-1185">Reference proteome</keyword>
<dbReference type="SUPFAM" id="SSF46689">
    <property type="entry name" value="Homeodomain-like"/>
    <property type="match status" value="1"/>
</dbReference>
<evidence type="ECO:0000313" key="9">
    <source>
        <dbReference type="Proteomes" id="UP001472677"/>
    </source>
</evidence>
<evidence type="ECO:0000259" key="7">
    <source>
        <dbReference type="PROSITE" id="PS51294"/>
    </source>
</evidence>
<proteinExistence type="inferred from homology"/>
<dbReference type="EMBL" id="JBBPBM010000010">
    <property type="protein sequence ID" value="KAK8564894.1"/>
    <property type="molecule type" value="Genomic_DNA"/>
</dbReference>
<name>A0ABR2ES90_9ROSI</name>
<gene>
    <name evidence="8" type="ORF">V6N12_058473</name>
</gene>
<protein>
    <recommendedName>
        <fullName evidence="7">HTH myb-type domain-containing protein</fullName>
    </recommendedName>
</protein>
<dbReference type="InterPro" id="IPR017930">
    <property type="entry name" value="Myb_dom"/>
</dbReference>
<dbReference type="InterPro" id="IPR046955">
    <property type="entry name" value="PHR1-like"/>
</dbReference>
<organism evidence="8 9">
    <name type="scientific">Hibiscus sabdariffa</name>
    <name type="common">roselle</name>
    <dbReference type="NCBI Taxonomy" id="183260"/>
    <lineage>
        <taxon>Eukaryota</taxon>
        <taxon>Viridiplantae</taxon>
        <taxon>Streptophyta</taxon>
        <taxon>Embryophyta</taxon>
        <taxon>Tracheophyta</taxon>
        <taxon>Spermatophyta</taxon>
        <taxon>Magnoliopsida</taxon>
        <taxon>eudicotyledons</taxon>
        <taxon>Gunneridae</taxon>
        <taxon>Pentapetalae</taxon>
        <taxon>rosids</taxon>
        <taxon>malvids</taxon>
        <taxon>Malvales</taxon>
        <taxon>Malvaceae</taxon>
        <taxon>Malvoideae</taxon>
        <taxon>Hibiscus</taxon>
    </lineage>
</organism>
<comment type="caution">
    <text evidence="8">The sequence shown here is derived from an EMBL/GenBank/DDBJ whole genome shotgun (WGS) entry which is preliminary data.</text>
</comment>
<evidence type="ECO:0000256" key="6">
    <source>
        <dbReference type="ARBA" id="ARBA00023242"/>
    </source>
</evidence>
<dbReference type="PANTHER" id="PTHR31499">
    <property type="entry name" value="MYB FAMILY TRANSCRIPTION FACTOR PHL11"/>
    <property type="match status" value="1"/>
</dbReference>
<keyword evidence="3" id="KW-0805">Transcription regulation</keyword>
<evidence type="ECO:0000256" key="2">
    <source>
        <dbReference type="ARBA" id="ARBA00006783"/>
    </source>
</evidence>
<keyword evidence="6" id="KW-0539">Nucleus</keyword>
<evidence type="ECO:0000256" key="5">
    <source>
        <dbReference type="ARBA" id="ARBA00023163"/>
    </source>
</evidence>
<keyword evidence="5" id="KW-0804">Transcription</keyword>
<dbReference type="InterPro" id="IPR006447">
    <property type="entry name" value="Myb_dom_plants"/>
</dbReference>
<dbReference type="Pfam" id="PF14379">
    <property type="entry name" value="Myb_CC_LHEQLE"/>
    <property type="match status" value="1"/>
</dbReference>
<evidence type="ECO:0000256" key="3">
    <source>
        <dbReference type="ARBA" id="ARBA00023015"/>
    </source>
</evidence>
<evidence type="ECO:0000256" key="1">
    <source>
        <dbReference type="ARBA" id="ARBA00004123"/>
    </source>
</evidence>
<dbReference type="InterPro" id="IPR009057">
    <property type="entry name" value="Homeodomain-like_sf"/>
</dbReference>
<comment type="similarity">
    <text evidence="2">Belongs to the MYB-CC family.</text>
</comment>
<dbReference type="Gene3D" id="1.10.10.60">
    <property type="entry name" value="Homeodomain-like"/>
    <property type="match status" value="1"/>
</dbReference>
<comment type="subcellular location">
    <subcellularLocation>
        <location evidence="1">Nucleus</location>
    </subcellularLocation>
</comment>
<dbReference type="PROSITE" id="PS51294">
    <property type="entry name" value="HTH_MYB"/>
    <property type="match status" value="1"/>
</dbReference>
<dbReference type="Pfam" id="PF00249">
    <property type="entry name" value="Myb_DNA-binding"/>
    <property type="match status" value="1"/>
</dbReference>
<reference evidence="8 9" key="1">
    <citation type="journal article" date="2024" name="G3 (Bethesda)">
        <title>Genome assembly of Hibiscus sabdariffa L. provides insights into metabolisms of medicinal natural products.</title>
        <authorList>
            <person name="Kim T."/>
        </authorList>
    </citation>
    <scope>NUCLEOTIDE SEQUENCE [LARGE SCALE GENOMIC DNA]</scope>
    <source>
        <strain evidence="8">TK-2024</strain>
        <tissue evidence="8">Old leaves</tissue>
    </source>
</reference>
<dbReference type="InterPro" id="IPR025756">
    <property type="entry name" value="Myb_CC_LHEQLE"/>
</dbReference>